<organism evidence="13 14">
    <name type="scientific">Mycolicibacterium agri</name>
    <name type="common">Mycobacterium agri</name>
    <dbReference type="NCBI Taxonomy" id="36811"/>
    <lineage>
        <taxon>Bacteria</taxon>
        <taxon>Bacillati</taxon>
        <taxon>Actinomycetota</taxon>
        <taxon>Actinomycetes</taxon>
        <taxon>Mycobacteriales</taxon>
        <taxon>Mycobacteriaceae</taxon>
        <taxon>Mycolicibacterium</taxon>
    </lineage>
</organism>
<evidence type="ECO:0000256" key="7">
    <source>
        <dbReference type="ARBA" id="ARBA00023002"/>
    </source>
</evidence>
<evidence type="ECO:0000256" key="3">
    <source>
        <dbReference type="ARBA" id="ARBA00011048"/>
    </source>
</evidence>
<keyword evidence="4" id="KW-0285">Flavoprotein</keyword>
<accession>A0A2A7NAQ4</accession>
<protein>
    <submittedName>
        <fullName evidence="13">NADH:flavin oxidoreductase</fullName>
    </submittedName>
</protein>
<comment type="similarity">
    <text evidence="3">In the N-terminal section; belongs to the NADH:flavin oxidoreductase/NADH oxidase family.</text>
</comment>
<evidence type="ECO:0000259" key="11">
    <source>
        <dbReference type="Pfam" id="PF07992"/>
    </source>
</evidence>
<reference evidence="13 14" key="1">
    <citation type="submission" date="2017-10" db="EMBL/GenBank/DDBJ databases">
        <title>The new phylogeny of genus Mycobacterium.</title>
        <authorList>
            <person name="Tortoli E."/>
            <person name="Trovato A."/>
            <person name="Cirillo D.M."/>
        </authorList>
    </citation>
    <scope>NUCLEOTIDE SEQUENCE [LARGE SCALE GENOMIC DNA]</scope>
    <source>
        <strain evidence="13 14">CCUG37673</strain>
    </source>
</reference>
<dbReference type="GO" id="GO:0046872">
    <property type="term" value="F:metal ion binding"/>
    <property type="evidence" value="ECO:0007669"/>
    <property type="project" value="UniProtKB-KW"/>
</dbReference>
<proteinExistence type="inferred from homology"/>
<dbReference type="GO" id="GO:0051536">
    <property type="term" value="F:iron-sulfur cluster binding"/>
    <property type="evidence" value="ECO:0007669"/>
    <property type="project" value="UniProtKB-KW"/>
</dbReference>
<keyword evidence="5" id="KW-0288">FMN</keyword>
<dbReference type="InterPro" id="IPR037348">
    <property type="entry name" value="TMADH/DMDH_FMN-bd"/>
</dbReference>
<dbReference type="InterPro" id="IPR013785">
    <property type="entry name" value="Aldolase_TIM"/>
</dbReference>
<dbReference type="Gene3D" id="3.20.20.70">
    <property type="entry name" value="Aldolase class I"/>
    <property type="match status" value="1"/>
</dbReference>
<evidence type="ECO:0000313" key="15">
    <source>
        <dbReference type="Proteomes" id="UP000465302"/>
    </source>
</evidence>
<dbReference type="RefSeq" id="WP_097939247.1">
    <property type="nucleotide sequence ID" value="NZ_BLKS01000001.1"/>
</dbReference>
<feature type="domain" description="FAD/NAD(P)-binding" evidence="11">
    <location>
        <begin position="389"/>
        <end position="630"/>
    </location>
</feature>
<keyword evidence="9" id="KW-0411">Iron-sulfur</keyword>
<dbReference type="PANTHER" id="PTHR42917:SF2">
    <property type="entry name" value="2,4-DIENOYL-COA REDUCTASE [(2E)-ENOYL-COA-PRODUCING]"/>
    <property type="match status" value="1"/>
</dbReference>
<dbReference type="Proteomes" id="UP000465302">
    <property type="component" value="Unassembled WGS sequence"/>
</dbReference>
<keyword evidence="14" id="KW-1185">Reference proteome</keyword>
<evidence type="ECO:0000256" key="5">
    <source>
        <dbReference type="ARBA" id="ARBA00022643"/>
    </source>
</evidence>
<dbReference type="GO" id="GO:0010181">
    <property type="term" value="F:FMN binding"/>
    <property type="evidence" value="ECO:0007669"/>
    <property type="project" value="InterPro"/>
</dbReference>
<dbReference type="Proteomes" id="UP000220914">
    <property type="component" value="Unassembled WGS sequence"/>
</dbReference>
<comment type="caution">
    <text evidence="13">The sequence shown here is derived from an EMBL/GenBank/DDBJ whole genome shotgun (WGS) entry which is preliminary data.</text>
</comment>
<keyword evidence="7" id="KW-0560">Oxidoreductase</keyword>
<dbReference type="GO" id="GO:0016491">
    <property type="term" value="F:oxidoreductase activity"/>
    <property type="evidence" value="ECO:0007669"/>
    <property type="project" value="UniProtKB-KW"/>
</dbReference>
<keyword evidence="8" id="KW-0408">Iron</keyword>
<dbReference type="PANTHER" id="PTHR42917">
    <property type="entry name" value="2,4-DIENOYL-COA REDUCTASE"/>
    <property type="match status" value="1"/>
</dbReference>
<dbReference type="EMBL" id="BLKS01000001">
    <property type="protein sequence ID" value="GFG52266.1"/>
    <property type="molecule type" value="Genomic_DNA"/>
</dbReference>
<comment type="cofactor">
    <cofactor evidence="2">
        <name>[4Fe-4S] cluster</name>
        <dbReference type="ChEBI" id="CHEBI:49883"/>
    </cofactor>
</comment>
<dbReference type="PRINTS" id="PR00368">
    <property type="entry name" value="FADPNR"/>
</dbReference>
<evidence type="ECO:0000256" key="4">
    <source>
        <dbReference type="ARBA" id="ARBA00022630"/>
    </source>
</evidence>
<dbReference type="InterPro" id="IPR036188">
    <property type="entry name" value="FAD/NAD-bd_sf"/>
</dbReference>
<dbReference type="CDD" id="cd02929">
    <property type="entry name" value="TMADH_HD_FMN"/>
    <property type="match status" value="1"/>
</dbReference>
<dbReference type="SUPFAM" id="SSF51395">
    <property type="entry name" value="FMN-linked oxidoreductases"/>
    <property type="match status" value="1"/>
</dbReference>
<dbReference type="AlphaFoldDB" id="A0A2A7NAQ4"/>
<name>A0A2A7NAQ4_MYCAG</name>
<dbReference type="Pfam" id="PF00724">
    <property type="entry name" value="Oxidored_FMN"/>
    <property type="match status" value="1"/>
</dbReference>
<reference evidence="12" key="3">
    <citation type="submission" date="2020-02" db="EMBL/GenBank/DDBJ databases">
        <authorList>
            <person name="Matsumoto Y."/>
            <person name="Motooka D."/>
            <person name="Nakamura S."/>
        </authorList>
    </citation>
    <scope>NUCLEOTIDE SEQUENCE</scope>
    <source>
        <strain evidence="12">JCM 6377</strain>
    </source>
</reference>
<evidence type="ECO:0000256" key="1">
    <source>
        <dbReference type="ARBA" id="ARBA00001917"/>
    </source>
</evidence>
<dbReference type="SUPFAM" id="SSF51905">
    <property type="entry name" value="FAD/NAD(P)-binding domain"/>
    <property type="match status" value="1"/>
</dbReference>
<dbReference type="InterPro" id="IPR051793">
    <property type="entry name" value="NADH:flavin_oxidoreductase"/>
</dbReference>
<dbReference type="Gene3D" id="3.40.50.720">
    <property type="entry name" value="NAD(P)-binding Rossmann-like Domain"/>
    <property type="match status" value="1"/>
</dbReference>
<dbReference type="Pfam" id="PF07992">
    <property type="entry name" value="Pyr_redox_2"/>
    <property type="match status" value="1"/>
</dbReference>
<dbReference type="InterPro" id="IPR001155">
    <property type="entry name" value="OxRdtase_FMN_N"/>
</dbReference>
<evidence type="ECO:0000259" key="10">
    <source>
        <dbReference type="Pfam" id="PF00724"/>
    </source>
</evidence>
<evidence type="ECO:0000313" key="14">
    <source>
        <dbReference type="Proteomes" id="UP000220914"/>
    </source>
</evidence>
<evidence type="ECO:0000256" key="8">
    <source>
        <dbReference type="ARBA" id="ARBA00023004"/>
    </source>
</evidence>
<evidence type="ECO:0000256" key="6">
    <source>
        <dbReference type="ARBA" id="ARBA00022723"/>
    </source>
</evidence>
<evidence type="ECO:0000313" key="12">
    <source>
        <dbReference type="EMBL" id="GFG52266.1"/>
    </source>
</evidence>
<dbReference type="InterPro" id="IPR023753">
    <property type="entry name" value="FAD/NAD-binding_dom"/>
</dbReference>
<feature type="domain" description="NADH:flavin oxidoreductase/NADH oxidase N-terminal" evidence="10">
    <location>
        <begin position="9"/>
        <end position="336"/>
    </location>
</feature>
<comment type="cofactor">
    <cofactor evidence="1">
        <name>FMN</name>
        <dbReference type="ChEBI" id="CHEBI:58210"/>
    </cofactor>
</comment>
<dbReference type="EMBL" id="PDCP01000008">
    <property type="protein sequence ID" value="PEG40950.1"/>
    <property type="molecule type" value="Genomic_DNA"/>
</dbReference>
<evidence type="ECO:0000313" key="13">
    <source>
        <dbReference type="EMBL" id="PEG40950.1"/>
    </source>
</evidence>
<gene>
    <name evidence="13" type="ORF">CQY20_06345</name>
    <name evidence="12" type="ORF">MAGR_37070</name>
</gene>
<dbReference type="Gene3D" id="3.50.50.60">
    <property type="entry name" value="FAD/NAD(P)-binding domain"/>
    <property type="match status" value="1"/>
</dbReference>
<sequence>MRDPRYDILFEPVKIGPVTARNRFFQVPHCNGMGYRDPSSQAYMRQVKAEGGWAVVCTEQVEIHPTSDIGPFIELRLWDDQDMPALAKIAEKIHEGGALAGIELAHNGLNSPNLISRETPLAPQHLPVVSWHLDPVQARAMTKSDIADLRHWHLEAVRRSLATGYDIVYVYAGHCLGGLHHFLSRRYNNRTDEYGGTLENRARLLREILEDTVEAVDGRAAVACRITIDELLGDEGINRAEIEDVIGMLGEIPDLWDFVLGSWEDDSVTSRFGPEAGQEPYARGLKQLTTKPVVGVGRFTSPDMMVHQIKSGVLDLIGAARPSIADPFLPKKIETGQLEDIRECIGCNICVSGDFTMSPIRCTQNPTMGEEFRRGWHPERIRPKRSDSHVLVVGAGPAGLEAARSLGNRGYTVSLAEATRVLGGRVERESKLPGLSAWIRVVDYRVQQIRKLDNIEVFMQSEMTVDDIMENDFDHVLLATGSHWRRDGVGRWHTHPLPIAPDAEVLTPDDLMAGVRPQGRRVAIYDDDHYYMGGVLSELLAAEGFDVTLITPAAHVSQWTIHTLEVERIRKRIIRAGVDVKTNAAVTAITGDTVTTACVFTGDESEMQADAVVLVTARLPENQLLDALQARESDWAAAGLKSVQAAGDAWAPATIAAAVWAGHRYAEELDEPADDRPVPFRREVTELSTEAGVLLPITPVESVNSR</sequence>
<dbReference type="OrthoDB" id="3169239at2"/>
<evidence type="ECO:0000256" key="2">
    <source>
        <dbReference type="ARBA" id="ARBA00001966"/>
    </source>
</evidence>
<reference evidence="12 15" key="2">
    <citation type="journal article" date="2019" name="Emerg. Microbes Infect.">
        <title>Comprehensive subspecies identification of 175 nontuberculous mycobacteria species based on 7547 genomic profiles.</title>
        <authorList>
            <person name="Matsumoto Y."/>
            <person name="Kinjo T."/>
            <person name="Motooka D."/>
            <person name="Nabeya D."/>
            <person name="Jung N."/>
            <person name="Uechi K."/>
            <person name="Horii T."/>
            <person name="Iida T."/>
            <person name="Fujita J."/>
            <person name="Nakamura S."/>
        </authorList>
    </citation>
    <scope>NUCLEOTIDE SEQUENCE [LARGE SCALE GENOMIC DNA]</scope>
    <source>
        <strain evidence="12 15">JCM 6377</strain>
    </source>
</reference>
<evidence type="ECO:0000256" key="9">
    <source>
        <dbReference type="ARBA" id="ARBA00023014"/>
    </source>
</evidence>
<keyword evidence="6" id="KW-0479">Metal-binding</keyword>